<dbReference type="PANTHER" id="PTHR22642">
    <property type="entry name" value="IMIDAZOLONEPROPIONASE"/>
    <property type="match status" value="1"/>
</dbReference>
<dbReference type="RefSeq" id="WP_244548852.1">
    <property type="nucleotide sequence ID" value="NZ_LT629750.1"/>
</dbReference>
<dbReference type="Gene3D" id="3.20.20.140">
    <property type="entry name" value="Metal-dependent hydrolases"/>
    <property type="match status" value="1"/>
</dbReference>
<dbReference type="InterPro" id="IPR032466">
    <property type="entry name" value="Metal_Hydrolase"/>
</dbReference>
<gene>
    <name evidence="2" type="ORF">SAMN05444158_6215</name>
</gene>
<dbReference type="EMBL" id="LT629750">
    <property type="protein sequence ID" value="SDT46074.1"/>
    <property type="molecule type" value="Genomic_DNA"/>
</dbReference>
<dbReference type="AlphaFoldDB" id="A0A1H2AJM2"/>
<proteinExistence type="predicted"/>
<sequence length="558" mass="60797">MNKYTQGTGGLGNAAMRSPADTIIVNAHVITVDAAFSFAQAVAIRDGKFIAVGGEADIRSWSGPETVVIDAGGKTIVPGLIDTHAHVEAAGLLKYTVSFDGVTSIPEVQEQVSAMAARTPAGEWIRGRMWHPPSQLEEKRFVHRSELDEAAPDHPVCLPVGHFTLTNSLALKLAGIDRNTPNPDGGEIHHDAAGEPNGVLEENAEDLVKKLLPAWPETVRISQIQEAMAYFNSFGITSAISARVNPFDMRVHQIIARNGMATLRISAMFAPTGGLNPTMSEDEWEAFLAKIGVFSDFGDDWLSYSGLKMQVDGGMTLRTADMRESYPDQPGYHGTVVIGQERLNRLVSIANRYGWRVGIHAVGDGAIDKVLDAYALADKERSIRDRRFIVIHGSLMQPDQMDRAKSLGVRVDTQSAFLWDKASTIARFLGKETADRAIPARDMIDHMGLNAVAQGTDYPINPLNPFINMSISITRKDISGTVYGPAQAISREEALRLYTSSASWYSFSEHKTGSIEVGKLADLAILSDDLLTIDEENIKDIVVLKTMVGGRVVYEKVP</sequence>
<evidence type="ECO:0000313" key="3">
    <source>
        <dbReference type="Proteomes" id="UP000243904"/>
    </source>
</evidence>
<name>A0A1H2AJM2_9BRAD</name>
<organism evidence="2 3">
    <name type="scientific">Bradyrhizobium canariense</name>
    <dbReference type="NCBI Taxonomy" id="255045"/>
    <lineage>
        <taxon>Bacteria</taxon>
        <taxon>Pseudomonadati</taxon>
        <taxon>Pseudomonadota</taxon>
        <taxon>Alphaproteobacteria</taxon>
        <taxon>Hyphomicrobiales</taxon>
        <taxon>Nitrobacteraceae</taxon>
        <taxon>Bradyrhizobium</taxon>
    </lineage>
</organism>
<dbReference type="InterPro" id="IPR033932">
    <property type="entry name" value="YtcJ-like"/>
</dbReference>
<evidence type="ECO:0000313" key="2">
    <source>
        <dbReference type="EMBL" id="SDT46074.1"/>
    </source>
</evidence>
<accession>A0A1H2AJM2</accession>
<evidence type="ECO:0000259" key="1">
    <source>
        <dbReference type="Pfam" id="PF07969"/>
    </source>
</evidence>
<dbReference type="SUPFAM" id="SSF51556">
    <property type="entry name" value="Metallo-dependent hydrolases"/>
    <property type="match status" value="1"/>
</dbReference>
<dbReference type="Gene3D" id="3.10.310.70">
    <property type="match status" value="1"/>
</dbReference>
<dbReference type="SUPFAM" id="SSF51338">
    <property type="entry name" value="Composite domain of metallo-dependent hydrolases"/>
    <property type="match status" value="1"/>
</dbReference>
<dbReference type="InterPro" id="IPR013108">
    <property type="entry name" value="Amidohydro_3"/>
</dbReference>
<reference evidence="3" key="1">
    <citation type="submission" date="2016-10" db="EMBL/GenBank/DDBJ databases">
        <authorList>
            <person name="Varghese N."/>
            <person name="Submissions S."/>
        </authorList>
    </citation>
    <scope>NUCLEOTIDE SEQUENCE [LARGE SCALE GENOMIC DNA]</scope>
    <source>
        <strain evidence="3">GAS369</strain>
    </source>
</reference>
<feature type="domain" description="Amidohydrolase 3" evidence="1">
    <location>
        <begin position="68"/>
        <end position="554"/>
    </location>
</feature>
<dbReference type="Pfam" id="PF07969">
    <property type="entry name" value="Amidohydro_3"/>
    <property type="match status" value="1"/>
</dbReference>
<dbReference type="GO" id="GO:0016810">
    <property type="term" value="F:hydrolase activity, acting on carbon-nitrogen (but not peptide) bonds"/>
    <property type="evidence" value="ECO:0007669"/>
    <property type="project" value="InterPro"/>
</dbReference>
<dbReference type="InterPro" id="IPR011059">
    <property type="entry name" value="Metal-dep_hydrolase_composite"/>
</dbReference>
<dbReference type="Proteomes" id="UP000243904">
    <property type="component" value="Chromosome I"/>
</dbReference>
<dbReference type="Gene3D" id="2.30.40.10">
    <property type="entry name" value="Urease, subunit C, domain 1"/>
    <property type="match status" value="1"/>
</dbReference>
<keyword evidence="3" id="KW-1185">Reference proteome</keyword>
<dbReference type="CDD" id="cd01300">
    <property type="entry name" value="YtcJ_like"/>
    <property type="match status" value="1"/>
</dbReference>
<dbReference type="PANTHER" id="PTHR22642:SF2">
    <property type="entry name" value="PROTEIN LONG AFTER FAR-RED 3"/>
    <property type="match status" value="1"/>
</dbReference>
<protein>
    <recommendedName>
        <fullName evidence="1">Amidohydrolase 3 domain-containing protein</fullName>
    </recommendedName>
</protein>